<name>A0A9P7DU27_9AGAM</name>
<proteinExistence type="predicted"/>
<evidence type="ECO:0000313" key="2">
    <source>
        <dbReference type="Proteomes" id="UP000807769"/>
    </source>
</evidence>
<dbReference type="AlphaFoldDB" id="A0A9P7DU27"/>
<comment type="caution">
    <text evidence="1">The sequence shown here is derived from an EMBL/GenBank/DDBJ whole genome shotgun (WGS) entry which is preliminary data.</text>
</comment>
<protein>
    <submittedName>
        <fullName evidence="1">Uncharacterized protein</fullName>
    </submittedName>
</protein>
<reference evidence="1" key="1">
    <citation type="journal article" date="2020" name="New Phytol.">
        <title>Comparative genomics reveals dynamic genome evolution in host specialist ectomycorrhizal fungi.</title>
        <authorList>
            <person name="Lofgren L.A."/>
            <person name="Nguyen N.H."/>
            <person name="Vilgalys R."/>
            <person name="Ruytinx J."/>
            <person name="Liao H.L."/>
            <person name="Branco S."/>
            <person name="Kuo A."/>
            <person name="LaButti K."/>
            <person name="Lipzen A."/>
            <person name="Andreopoulos W."/>
            <person name="Pangilinan J."/>
            <person name="Riley R."/>
            <person name="Hundley H."/>
            <person name="Na H."/>
            <person name="Barry K."/>
            <person name="Grigoriev I.V."/>
            <person name="Stajich J.E."/>
            <person name="Kennedy P.G."/>
        </authorList>
    </citation>
    <scope>NUCLEOTIDE SEQUENCE</scope>
    <source>
        <strain evidence="1">MN1</strain>
    </source>
</reference>
<dbReference type="GeneID" id="64625892"/>
<evidence type="ECO:0000313" key="1">
    <source>
        <dbReference type="EMBL" id="KAG1803230.1"/>
    </source>
</evidence>
<dbReference type="OrthoDB" id="2505969at2759"/>
<accession>A0A9P7DU27</accession>
<sequence length="194" mass="22811">KYALTTTNKVLDVYNLNGVTRYDIRCSYQKTVDASSISIKAHSNHHHFIINSFHRHAHNCHCQLWFHPLYQHGLGLKDLEMCEHIFSASNAVAPVIHHASYFHWLQFINLHFQQWDSDRYLELSMFFYNNYKQALAIINDLSPAVQELKLALNILDGDFKCWNMEELEFLETLTEESEEDIEVHQTHTNAFLDT</sequence>
<dbReference type="Pfam" id="PF18758">
    <property type="entry name" value="KDZ"/>
    <property type="match status" value="1"/>
</dbReference>
<dbReference type="InterPro" id="IPR040521">
    <property type="entry name" value="KDZ"/>
</dbReference>
<dbReference type="RefSeq" id="XP_041186491.1">
    <property type="nucleotide sequence ID" value="XM_041331875.1"/>
</dbReference>
<dbReference type="EMBL" id="JABBWG010000069">
    <property type="protein sequence ID" value="KAG1803230.1"/>
    <property type="molecule type" value="Genomic_DNA"/>
</dbReference>
<keyword evidence="2" id="KW-1185">Reference proteome</keyword>
<organism evidence="1 2">
    <name type="scientific">Suillus subaureus</name>
    <dbReference type="NCBI Taxonomy" id="48587"/>
    <lineage>
        <taxon>Eukaryota</taxon>
        <taxon>Fungi</taxon>
        <taxon>Dikarya</taxon>
        <taxon>Basidiomycota</taxon>
        <taxon>Agaricomycotina</taxon>
        <taxon>Agaricomycetes</taxon>
        <taxon>Agaricomycetidae</taxon>
        <taxon>Boletales</taxon>
        <taxon>Suillineae</taxon>
        <taxon>Suillaceae</taxon>
        <taxon>Suillus</taxon>
    </lineage>
</organism>
<gene>
    <name evidence="1" type="ORF">BJ212DRAFT_1285236</name>
</gene>
<feature type="non-terminal residue" evidence="1">
    <location>
        <position position="1"/>
    </location>
</feature>
<dbReference type="Proteomes" id="UP000807769">
    <property type="component" value="Unassembled WGS sequence"/>
</dbReference>